<accession>A0AAJ1FVY9</accession>
<dbReference type="AlphaFoldDB" id="A0AAJ1FVY9"/>
<protein>
    <submittedName>
        <fullName evidence="1">Uncharacterized protein</fullName>
    </submittedName>
</protein>
<sequence>MHRESGCDIKHIDRLFMVMMMASGLMGGSCVSDCIYDENGPEY</sequence>
<dbReference type="PROSITE" id="PS51257">
    <property type="entry name" value="PROKAR_LIPOPROTEIN"/>
    <property type="match status" value="1"/>
</dbReference>
<reference evidence="1" key="1">
    <citation type="submission" date="2022-06" db="EMBL/GenBank/DDBJ databases">
        <title>Dynamics of rice microbiomes reveals core vertical transmitted seed endophytes.</title>
        <authorList>
            <person name="Liao K."/>
            <person name="Zhang X."/>
        </authorList>
    </citation>
    <scope>NUCLEOTIDE SEQUENCE</scope>
    <source>
        <strain evidence="1">JT1-17</strain>
    </source>
</reference>
<evidence type="ECO:0000313" key="1">
    <source>
        <dbReference type="EMBL" id="MCW0346288.1"/>
    </source>
</evidence>
<comment type="caution">
    <text evidence="1">The sequence shown here is derived from an EMBL/GenBank/DDBJ whole genome shotgun (WGS) entry which is preliminary data.</text>
</comment>
<proteinExistence type="predicted"/>
<organism evidence="1 2">
    <name type="scientific">Pantoea ananas</name>
    <name type="common">Erwinia uredovora</name>
    <dbReference type="NCBI Taxonomy" id="553"/>
    <lineage>
        <taxon>Bacteria</taxon>
        <taxon>Pseudomonadati</taxon>
        <taxon>Pseudomonadota</taxon>
        <taxon>Gammaproteobacteria</taxon>
        <taxon>Enterobacterales</taxon>
        <taxon>Erwiniaceae</taxon>
        <taxon>Pantoea</taxon>
    </lineage>
</organism>
<dbReference type="Proteomes" id="UP001208888">
    <property type="component" value="Unassembled WGS sequence"/>
</dbReference>
<dbReference type="EMBL" id="JANFVX010000027">
    <property type="protein sequence ID" value="MCW0346288.1"/>
    <property type="molecule type" value="Genomic_DNA"/>
</dbReference>
<evidence type="ECO:0000313" key="2">
    <source>
        <dbReference type="Proteomes" id="UP001208888"/>
    </source>
</evidence>
<name>A0AAJ1FVY9_PANAN</name>
<gene>
    <name evidence="1" type="ORF">NB703_004381</name>
</gene>